<reference evidence="2 3" key="1">
    <citation type="submission" date="2019-10" db="EMBL/GenBank/DDBJ databases">
        <title>Whole genome shotgun sequence of Acrocarpospora corrugata NBRC 13972.</title>
        <authorList>
            <person name="Ichikawa N."/>
            <person name="Kimura A."/>
            <person name="Kitahashi Y."/>
            <person name="Komaki H."/>
            <person name="Oguchi A."/>
        </authorList>
    </citation>
    <scope>NUCLEOTIDE SEQUENCE [LARGE SCALE GENOMIC DNA]</scope>
    <source>
        <strain evidence="2 3">NBRC 13972</strain>
    </source>
</reference>
<evidence type="ECO:0000256" key="1">
    <source>
        <dbReference type="SAM" id="MobiDB-lite"/>
    </source>
</evidence>
<comment type="caution">
    <text evidence="2">The sequence shown here is derived from an EMBL/GenBank/DDBJ whole genome shotgun (WGS) entry which is preliminary data.</text>
</comment>
<keyword evidence="3" id="KW-1185">Reference proteome</keyword>
<sequence length="112" mass="12114">MTSVRKAASSSARCRGELGVDPPAQHHQEGAHDSGDEEFEPGRGDRPPGLELIPDDRGQHQLALGHDHTAALASEQRLDQRALLGDVFEHGQAERQQRPVAPGRRVLTSANT</sequence>
<feature type="compositionally biased region" description="Polar residues" evidence="1">
    <location>
        <begin position="1"/>
        <end position="12"/>
    </location>
</feature>
<dbReference type="Proteomes" id="UP000334990">
    <property type="component" value="Unassembled WGS sequence"/>
</dbReference>
<gene>
    <name evidence="2" type="ORF">Acor_56180</name>
</gene>
<feature type="region of interest" description="Disordered" evidence="1">
    <location>
        <begin position="90"/>
        <end position="112"/>
    </location>
</feature>
<organism evidence="2 3">
    <name type="scientific">Acrocarpospora corrugata</name>
    <dbReference type="NCBI Taxonomy" id="35763"/>
    <lineage>
        <taxon>Bacteria</taxon>
        <taxon>Bacillati</taxon>
        <taxon>Actinomycetota</taxon>
        <taxon>Actinomycetes</taxon>
        <taxon>Streptosporangiales</taxon>
        <taxon>Streptosporangiaceae</taxon>
        <taxon>Acrocarpospora</taxon>
    </lineage>
</organism>
<evidence type="ECO:0000313" key="3">
    <source>
        <dbReference type="Proteomes" id="UP000334990"/>
    </source>
</evidence>
<name>A0A5M3W6C5_9ACTN</name>
<dbReference type="RefSeq" id="WP_155339710.1">
    <property type="nucleotide sequence ID" value="NZ_BAAABN010000042.1"/>
</dbReference>
<protein>
    <submittedName>
        <fullName evidence="2">Uncharacterized protein</fullName>
    </submittedName>
</protein>
<evidence type="ECO:0000313" key="2">
    <source>
        <dbReference type="EMBL" id="GES03552.1"/>
    </source>
</evidence>
<proteinExistence type="predicted"/>
<accession>A0A5M3W6C5</accession>
<dbReference type="AlphaFoldDB" id="A0A5M3W6C5"/>
<feature type="compositionally biased region" description="Basic and acidic residues" evidence="1">
    <location>
        <begin position="14"/>
        <end position="55"/>
    </location>
</feature>
<dbReference type="EMBL" id="BLAD01000070">
    <property type="protein sequence ID" value="GES03552.1"/>
    <property type="molecule type" value="Genomic_DNA"/>
</dbReference>
<feature type="region of interest" description="Disordered" evidence="1">
    <location>
        <begin position="1"/>
        <end position="55"/>
    </location>
</feature>